<evidence type="ECO:0000313" key="1">
    <source>
        <dbReference type="EMBL" id="ABD40425.1"/>
    </source>
</evidence>
<dbReference type="SUPFAM" id="SSF53623">
    <property type="entry name" value="MurD-like peptide ligases, catalytic domain"/>
    <property type="match status" value="1"/>
</dbReference>
<name>Q2FRA0_METHJ</name>
<dbReference type="NCBIfam" id="NF033197">
    <property type="entry name" value="F430_CfbE"/>
    <property type="match status" value="1"/>
</dbReference>
<sequence length="404" mass="43617">MRILVLDSIHGGKVIVDHLSAHGHVTDLIDVYRNQEGISPDLARTRVYDLIIAPVHLDPDYSLLQDLRIPVISHHAAVRWLFTDHAVSSVIEITGKQGKSTTAAALASIMPGEGLLHTSAGVVRYPSLEHLGRYSITPASILQVLSEQFSDGWLISEVSLGFCGIGTLGILTSFLDYPVAQGKRRALALKTEQAHLVKQVLIPPGGELVHDGCIPVSDLVSVSGTRACYRYGDLSGSFVNPLLLLPGYKTPLMLAAGAALLLGVDPAGLSDFSALPGRMEVTKDTGYTIIDNANSGTCHSTTLDAYRYGREIAKNEPVTLIIGQESASVCENFSTHEICASISDINPRDVILIPGDERIMKEEIIQYCANTGITCICANSTEEGIRRAKTLNNTLILLSVKRWK</sequence>
<reference evidence="2" key="1">
    <citation type="journal article" date="2016" name="Stand. Genomic Sci.">
        <title>Complete genome sequence of Methanospirillum hungatei type strain JF1.</title>
        <authorList>
            <person name="Gunsalus R.P."/>
            <person name="Cook L.E."/>
            <person name="Crable B."/>
            <person name="Rohlin L."/>
            <person name="McDonald E."/>
            <person name="Mouttaki H."/>
            <person name="Sieber J.R."/>
            <person name="Poweleit N."/>
            <person name="Zhou H."/>
            <person name="Lapidus A.L."/>
            <person name="Daligault H.E."/>
            <person name="Land M."/>
            <person name="Gilna P."/>
            <person name="Ivanova N."/>
            <person name="Kyrpides N."/>
            <person name="Culley D.E."/>
            <person name="McInerney M.J."/>
        </authorList>
    </citation>
    <scope>NUCLEOTIDE SEQUENCE [LARGE SCALE GENOMIC DNA]</scope>
    <source>
        <strain evidence="2">ATCC 27890 / DSM 864 / NBRC 100397 / JF-1</strain>
    </source>
</reference>
<gene>
    <name evidence="1" type="ordered locus">Mhun_0669</name>
</gene>
<dbReference type="OrthoDB" id="52890at2157"/>
<keyword evidence="2" id="KW-1185">Reference proteome</keyword>
<dbReference type="GeneID" id="3923586"/>
<dbReference type="Proteomes" id="UP000001941">
    <property type="component" value="Chromosome"/>
</dbReference>
<evidence type="ECO:0000313" key="2">
    <source>
        <dbReference type="Proteomes" id="UP000001941"/>
    </source>
</evidence>
<accession>Q2FRA0</accession>
<dbReference type="HOGENOM" id="CLU_047362_0_0_2"/>
<dbReference type="KEGG" id="mhu:Mhun_0669"/>
<organism evidence="1 2">
    <name type="scientific">Methanospirillum hungatei JF-1 (strain ATCC 27890 / DSM 864 / NBRC 100397 / JF-1)</name>
    <dbReference type="NCBI Taxonomy" id="323259"/>
    <lineage>
        <taxon>Archaea</taxon>
        <taxon>Methanobacteriati</taxon>
        <taxon>Methanobacteriota</taxon>
        <taxon>Stenosarchaea group</taxon>
        <taxon>Methanomicrobia</taxon>
        <taxon>Methanomicrobiales</taxon>
        <taxon>Methanospirillaceae</taxon>
        <taxon>Methanospirillum</taxon>
    </lineage>
</organism>
<dbReference type="STRING" id="323259.Mhun_0669"/>
<dbReference type="InterPro" id="IPR036565">
    <property type="entry name" value="Mur-like_cat_sf"/>
</dbReference>
<dbReference type="RefSeq" id="WP_011447708.1">
    <property type="nucleotide sequence ID" value="NC_007796.1"/>
</dbReference>
<proteinExistence type="predicted"/>
<dbReference type="eggNOG" id="arCOG02822">
    <property type="taxonomic scope" value="Archaea"/>
</dbReference>
<evidence type="ECO:0008006" key="3">
    <source>
        <dbReference type="Google" id="ProtNLM"/>
    </source>
</evidence>
<dbReference type="EnsemblBacteria" id="ABD40425">
    <property type="protein sequence ID" value="ABD40425"/>
    <property type="gene ID" value="Mhun_0669"/>
</dbReference>
<dbReference type="InParanoid" id="Q2FRA0"/>
<dbReference type="EMBL" id="CP000254">
    <property type="protein sequence ID" value="ABD40425.1"/>
    <property type="molecule type" value="Genomic_DNA"/>
</dbReference>
<protein>
    <recommendedName>
        <fullName evidence="3">Coenzyme F430 synthase</fullName>
    </recommendedName>
</protein>
<dbReference type="GO" id="GO:0005524">
    <property type="term" value="F:ATP binding"/>
    <property type="evidence" value="ECO:0007669"/>
    <property type="project" value="InterPro"/>
</dbReference>
<dbReference type="AlphaFoldDB" id="Q2FRA0"/>